<reference evidence="2 3" key="1">
    <citation type="journal article" date="2018" name="IMA Fungus">
        <title>IMA Genome-F 10: Nine draft genome sequences of Claviceps purpurea s.lat., including C. arundinis, C. humidiphila, and C. cf. spartinae, pseudomolecules for the pitch canker pathogen Fusarium circinatum, draft genome of Davidsoniella eucalypti, Grosmannia galeiformis, Quambalaria eucalypti, and Teratosphaeria destructans.</title>
        <authorList>
            <person name="Wingfield B.D."/>
            <person name="Liu M."/>
            <person name="Nguyen H.D."/>
            <person name="Lane F.A."/>
            <person name="Morgan S.W."/>
            <person name="De Vos L."/>
            <person name="Wilken P.M."/>
            <person name="Duong T.A."/>
            <person name="Aylward J."/>
            <person name="Coetzee M.P."/>
            <person name="Dadej K."/>
            <person name="De Beer Z.W."/>
            <person name="Findlay W."/>
            <person name="Havenga M."/>
            <person name="Kolarik M."/>
            <person name="Menzies J.G."/>
            <person name="Naidoo K."/>
            <person name="Pochopski O."/>
            <person name="Shoukouhi P."/>
            <person name="Santana Q.C."/>
            <person name="Seifert K.A."/>
            <person name="Soal N."/>
            <person name="Steenkamp E.T."/>
            <person name="Tatham C.T."/>
            <person name="van der Nest M.A."/>
            <person name="Wingfield M.J."/>
        </authorList>
    </citation>
    <scope>NUCLEOTIDE SEQUENCE [LARGE SCALE GENOMIC DNA]</scope>
    <source>
        <strain evidence="2">CMW44962</strain>
    </source>
</reference>
<feature type="region of interest" description="Disordered" evidence="1">
    <location>
        <begin position="1"/>
        <end position="22"/>
    </location>
</feature>
<dbReference type="EMBL" id="RIBY02001334">
    <property type="protein sequence ID" value="KAH9829768.1"/>
    <property type="molecule type" value="Genomic_DNA"/>
</dbReference>
<reference evidence="2 3" key="2">
    <citation type="journal article" date="2021" name="Curr. Genet.">
        <title>Genetic response to nitrogen starvation in the aggressive Eucalyptus foliar pathogen Teratosphaeria destructans.</title>
        <authorList>
            <person name="Havenga M."/>
            <person name="Wingfield B.D."/>
            <person name="Wingfield M.J."/>
            <person name="Dreyer L.L."/>
            <person name="Roets F."/>
            <person name="Aylward J."/>
        </authorList>
    </citation>
    <scope>NUCLEOTIDE SEQUENCE [LARGE SCALE GENOMIC DNA]</scope>
    <source>
        <strain evidence="2">CMW44962</strain>
    </source>
</reference>
<dbReference type="AlphaFoldDB" id="A0A9W7SUF5"/>
<accession>A0A9W7SUF5</accession>
<gene>
    <name evidence="2" type="ORF">Tdes44962_MAKER02246</name>
</gene>
<evidence type="ECO:0000256" key="1">
    <source>
        <dbReference type="SAM" id="MobiDB-lite"/>
    </source>
</evidence>
<keyword evidence="3" id="KW-1185">Reference proteome</keyword>
<sequence>MTPPNPHASTDQMSFDALPPDHQHPDLALDALPLNLLVGRSQRRTKVAVNLVLLKHRRQLLGLLDVVGGRCSLEVECRNFGHGSAEDLGQGGWSVKVHVEDAAAWRRVVDEGAKALEEGPIGR</sequence>
<name>A0A9W7SUF5_9PEZI</name>
<comment type="caution">
    <text evidence="2">The sequence shown here is derived from an EMBL/GenBank/DDBJ whole genome shotgun (WGS) entry which is preliminary data.</text>
</comment>
<organism evidence="2 3">
    <name type="scientific">Teratosphaeria destructans</name>
    <dbReference type="NCBI Taxonomy" id="418781"/>
    <lineage>
        <taxon>Eukaryota</taxon>
        <taxon>Fungi</taxon>
        <taxon>Dikarya</taxon>
        <taxon>Ascomycota</taxon>
        <taxon>Pezizomycotina</taxon>
        <taxon>Dothideomycetes</taxon>
        <taxon>Dothideomycetidae</taxon>
        <taxon>Mycosphaerellales</taxon>
        <taxon>Teratosphaeriaceae</taxon>
        <taxon>Teratosphaeria</taxon>
    </lineage>
</organism>
<proteinExistence type="predicted"/>
<evidence type="ECO:0000313" key="3">
    <source>
        <dbReference type="Proteomes" id="UP001138500"/>
    </source>
</evidence>
<dbReference type="Proteomes" id="UP001138500">
    <property type="component" value="Unassembled WGS sequence"/>
</dbReference>
<evidence type="ECO:0000313" key="2">
    <source>
        <dbReference type="EMBL" id="KAH9829768.1"/>
    </source>
</evidence>
<protein>
    <submittedName>
        <fullName evidence="2">Uncharacterized protein</fullName>
    </submittedName>
</protein>